<dbReference type="Proteomes" id="UP000216188">
    <property type="component" value="Unassembled WGS sequence"/>
</dbReference>
<gene>
    <name evidence="1" type="ORF">CEV34_4310</name>
</gene>
<proteinExistence type="predicted"/>
<comment type="caution">
    <text evidence="1">The sequence shown here is derived from an EMBL/GenBank/DDBJ whole genome shotgun (WGS) entry which is preliminary data.</text>
</comment>
<accession>A0A256G5Z8</accession>
<organism evidence="1 2">
    <name type="scientific">Brucella pseudogrignonensis</name>
    <dbReference type="NCBI Taxonomy" id="419475"/>
    <lineage>
        <taxon>Bacteria</taxon>
        <taxon>Pseudomonadati</taxon>
        <taxon>Pseudomonadota</taxon>
        <taxon>Alphaproteobacteria</taxon>
        <taxon>Hyphomicrobiales</taxon>
        <taxon>Brucellaceae</taxon>
        <taxon>Brucella/Ochrobactrum group</taxon>
        <taxon>Brucella</taxon>
    </lineage>
</organism>
<reference evidence="1 2" key="1">
    <citation type="submission" date="2017-07" db="EMBL/GenBank/DDBJ databases">
        <title>Phylogenetic study on the rhizospheric bacterium Ochrobactrum sp. A44.</title>
        <authorList>
            <person name="Krzyzanowska D.M."/>
            <person name="Ossowicki A."/>
            <person name="Rajewska M."/>
            <person name="Maciag T."/>
            <person name="Kaczynski Z."/>
            <person name="Czerwicka M."/>
            <person name="Jafra S."/>
        </authorList>
    </citation>
    <scope>NUCLEOTIDE SEQUENCE [LARGE SCALE GENOMIC DNA]</scope>
    <source>
        <strain evidence="1 2">CCUG 30717</strain>
    </source>
</reference>
<evidence type="ECO:0000313" key="1">
    <source>
        <dbReference type="EMBL" id="OYR22478.1"/>
    </source>
</evidence>
<sequence length="46" mass="5193">MAETIIKLYDGIQRDIVDVAEVSCRAAQERQIECREGSHTLFLGRA</sequence>
<protein>
    <submittedName>
        <fullName evidence="1">Uncharacterized protein</fullName>
    </submittedName>
</protein>
<dbReference type="AlphaFoldDB" id="A0A256G5Z8"/>
<dbReference type="EMBL" id="NNRM01000044">
    <property type="protein sequence ID" value="OYR22478.1"/>
    <property type="molecule type" value="Genomic_DNA"/>
</dbReference>
<keyword evidence="2" id="KW-1185">Reference proteome</keyword>
<name>A0A256G5Z8_9HYPH</name>
<evidence type="ECO:0000313" key="2">
    <source>
        <dbReference type="Proteomes" id="UP000216188"/>
    </source>
</evidence>